<keyword evidence="11 13" id="KW-0472">Membrane</keyword>
<dbReference type="PANTHER" id="PTHR11214:SF115">
    <property type="entry name" value="HEXOSYLTRANSFERASE"/>
    <property type="match status" value="1"/>
</dbReference>
<evidence type="ECO:0000256" key="5">
    <source>
        <dbReference type="ARBA" id="ARBA00022679"/>
    </source>
</evidence>
<evidence type="ECO:0000256" key="4">
    <source>
        <dbReference type="ARBA" id="ARBA00022676"/>
    </source>
</evidence>
<dbReference type="EC" id="2.4.1.-" evidence="13"/>
<evidence type="ECO:0000256" key="10">
    <source>
        <dbReference type="ARBA" id="ARBA00023098"/>
    </source>
</evidence>
<evidence type="ECO:0000256" key="7">
    <source>
        <dbReference type="ARBA" id="ARBA00022968"/>
    </source>
</evidence>
<evidence type="ECO:0000256" key="6">
    <source>
        <dbReference type="ARBA" id="ARBA00022692"/>
    </source>
</evidence>
<gene>
    <name evidence="15" type="ORF">KC01_LOCUS19273</name>
</gene>
<keyword evidence="16" id="KW-1185">Reference proteome</keyword>
<dbReference type="GO" id="GO:0006493">
    <property type="term" value="P:protein O-linked glycosylation"/>
    <property type="evidence" value="ECO:0007669"/>
    <property type="project" value="TreeGrafter"/>
</dbReference>
<keyword evidence="10" id="KW-0443">Lipid metabolism</keyword>
<feature type="region of interest" description="Disordered" evidence="14">
    <location>
        <begin position="69"/>
        <end position="105"/>
    </location>
</feature>
<feature type="transmembrane region" description="Helical" evidence="13">
    <location>
        <begin position="39"/>
        <end position="57"/>
    </location>
</feature>
<evidence type="ECO:0000256" key="1">
    <source>
        <dbReference type="ARBA" id="ARBA00004323"/>
    </source>
</evidence>
<keyword evidence="7 13" id="KW-0735">Signal-anchor</keyword>
<dbReference type="GO" id="GO:0000139">
    <property type="term" value="C:Golgi membrane"/>
    <property type="evidence" value="ECO:0007669"/>
    <property type="project" value="UniProtKB-SubCell"/>
</dbReference>
<keyword evidence="4 13" id="KW-0328">Glycosyltransferase</keyword>
<sequence>MERLLVEDKEVEDEEVEDEEVEDEEVVQRKPRKAPFRRILLALVFICIFCIVFGLNLTQSSSWRPQLWSQRNSSLSDPPFSLTDRPRTRTSTAPEGPLPAPEYKSPGPYLVEYPHKYPFLIEEPDRCKELDPFLVLVVPVAPHNVADRQIIRDTWGAPAVLSKKRTALFFLLGLGNPEDHALMEESEHHRDIVQSSFIDSYKNLTIKTMVMMEWLDAHCRHAAYAMKIDSDMFFNPSKLLEVLGDSRRVDFLSGLVERAATVHRYRSSKWYVPEEVFPESVYPPYVLGLGYVFSMDLPRKLLEASREVKALYIEDVYVGMCMRRLGLQPQDPPAPGAFHVFPPPYSRCGFSRIIATTLDTHTDRRQLWRDFSQTAPYCPRQT</sequence>
<evidence type="ECO:0000256" key="2">
    <source>
        <dbReference type="ARBA" id="ARBA00004922"/>
    </source>
</evidence>
<name>A0AAV2KI41_KNICA</name>
<evidence type="ECO:0000256" key="11">
    <source>
        <dbReference type="ARBA" id="ARBA00023136"/>
    </source>
</evidence>
<comment type="similarity">
    <text evidence="3 13">Belongs to the glycosyltransferase 31 family.</text>
</comment>
<comment type="subcellular location">
    <subcellularLocation>
        <location evidence="1 13">Golgi apparatus membrane</location>
        <topology evidence="1 13">Single-pass type II membrane protein</topology>
    </subcellularLocation>
</comment>
<keyword evidence="9 13" id="KW-0333">Golgi apparatus</keyword>
<comment type="pathway">
    <text evidence="2">Protein modification; protein glycosylation.</text>
</comment>
<dbReference type="PANTHER" id="PTHR11214">
    <property type="entry name" value="BETA-1,3-N-ACETYLGLUCOSAMINYLTRANSFERASE"/>
    <property type="match status" value="1"/>
</dbReference>
<protein>
    <recommendedName>
        <fullName evidence="13">Hexosyltransferase</fullName>
        <ecNumber evidence="13">2.4.1.-</ecNumber>
    </recommendedName>
</protein>
<dbReference type="GO" id="GO:0006629">
    <property type="term" value="P:lipid metabolic process"/>
    <property type="evidence" value="ECO:0007669"/>
    <property type="project" value="UniProtKB-KW"/>
</dbReference>
<proteinExistence type="inferred from homology"/>
<dbReference type="GO" id="GO:0008499">
    <property type="term" value="F:N-acetyl-beta-D-glucosaminide beta-(1,3)-galactosyltransferase activity"/>
    <property type="evidence" value="ECO:0007669"/>
    <property type="project" value="TreeGrafter"/>
</dbReference>
<dbReference type="InterPro" id="IPR002659">
    <property type="entry name" value="Glyco_trans_31"/>
</dbReference>
<evidence type="ECO:0000256" key="9">
    <source>
        <dbReference type="ARBA" id="ARBA00023034"/>
    </source>
</evidence>
<dbReference type="Proteomes" id="UP001497482">
    <property type="component" value="Chromosome 19"/>
</dbReference>
<evidence type="ECO:0000256" key="14">
    <source>
        <dbReference type="SAM" id="MobiDB-lite"/>
    </source>
</evidence>
<dbReference type="FunFam" id="3.90.550.50:FF:000001">
    <property type="entry name" value="Hexosyltransferase"/>
    <property type="match status" value="1"/>
</dbReference>
<evidence type="ECO:0000256" key="8">
    <source>
        <dbReference type="ARBA" id="ARBA00022989"/>
    </source>
</evidence>
<organism evidence="15 16">
    <name type="scientific">Knipowitschia caucasica</name>
    <name type="common">Caucasian dwarf goby</name>
    <name type="synonym">Pomatoschistus caucasicus</name>
    <dbReference type="NCBI Taxonomy" id="637954"/>
    <lineage>
        <taxon>Eukaryota</taxon>
        <taxon>Metazoa</taxon>
        <taxon>Chordata</taxon>
        <taxon>Craniata</taxon>
        <taxon>Vertebrata</taxon>
        <taxon>Euteleostomi</taxon>
        <taxon>Actinopterygii</taxon>
        <taxon>Neopterygii</taxon>
        <taxon>Teleostei</taxon>
        <taxon>Neoteleostei</taxon>
        <taxon>Acanthomorphata</taxon>
        <taxon>Gobiaria</taxon>
        <taxon>Gobiiformes</taxon>
        <taxon>Gobioidei</taxon>
        <taxon>Gobiidae</taxon>
        <taxon>Gobiinae</taxon>
        <taxon>Knipowitschia</taxon>
    </lineage>
</organism>
<dbReference type="Gene3D" id="3.90.550.50">
    <property type="match status" value="1"/>
</dbReference>
<keyword evidence="12" id="KW-0325">Glycoprotein</keyword>
<evidence type="ECO:0000256" key="12">
    <source>
        <dbReference type="ARBA" id="ARBA00023180"/>
    </source>
</evidence>
<evidence type="ECO:0000256" key="13">
    <source>
        <dbReference type="RuleBase" id="RU363063"/>
    </source>
</evidence>
<dbReference type="AlphaFoldDB" id="A0AAV2KI41"/>
<accession>A0AAV2KI41</accession>
<evidence type="ECO:0000313" key="15">
    <source>
        <dbReference type="EMBL" id="CAL1589648.1"/>
    </source>
</evidence>
<evidence type="ECO:0000256" key="3">
    <source>
        <dbReference type="ARBA" id="ARBA00008661"/>
    </source>
</evidence>
<keyword evidence="8 13" id="KW-1133">Transmembrane helix</keyword>
<keyword evidence="6 13" id="KW-0812">Transmembrane</keyword>
<dbReference type="EMBL" id="OZ035841">
    <property type="protein sequence ID" value="CAL1589648.1"/>
    <property type="molecule type" value="Genomic_DNA"/>
</dbReference>
<reference evidence="15 16" key="1">
    <citation type="submission" date="2024-04" db="EMBL/GenBank/DDBJ databases">
        <authorList>
            <person name="Waldvogel A.-M."/>
            <person name="Schoenle A."/>
        </authorList>
    </citation>
    <scope>NUCLEOTIDE SEQUENCE [LARGE SCALE GENOMIC DNA]</scope>
</reference>
<dbReference type="Pfam" id="PF01762">
    <property type="entry name" value="Galactosyl_T"/>
    <property type="match status" value="1"/>
</dbReference>
<keyword evidence="5" id="KW-0808">Transferase</keyword>
<evidence type="ECO:0000313" key="16">
    <source>
        <dbReference type="Proteomes" id="UP001497482"/>
    </source>
</evidence>